<protein>
    <submittedName>
        <fullName evidence="5">Glycosyl transferase 2 family protein</fullName>
    </submittedName>
</protein>
<dbReference type="CDD" id="cd00761">
    <property type="entry name" value="Glyco_tranf_GTA_type"/>
    <property type="match status" value="1"/>
</dbReference>
<evidence type="ECO:0000313" key="5">
    <source>
        <dbReference type="EMBL" id="EXZ31300.1"/>
    </source>
</evidence>
<feature type="transmembrane region" description="Helical" evidence="3">
    <location>
        <begin position="314"/>
        <end position="334"/>
    </location>
</feature>
<comment type="caution">
    <text evidence="5">The sequence shown here is derived from an EMBL/GenBank/DDBJ whole genome shotgun (WGS) entry which is preliminary data.</text>
</comment>
<keyword evidence="2 5" id="KW-0808">Transferase</keyword>
<keyword evidence="1" id="KW-0328">Glycosyltransferase</keyword>
<dbReference type="GO" id="GO:0016758">
    <property type="term" value="F:hexosyltransferase activity"/>
    <property type="evidence" value="ECO:0007669"/>
    <property type="project" value="UniProtKB-ARBA"/>
</dbReference>
<dbReference type="PATRIC" id="fig|1339327.3.peg.219"/>
<organism evidence="5 6">
    <name type="scientific">Bacteroides fragilis str. S36L11</name>
    <dbReference type="NCBI Taxonomy" id="1339327"/>
    <lineage>
        <taxon>Bacteria</taxon>
        <taxon>Pseudomonadati</taxon>
        <taxon>Bacteroidota</taxon>
        <taxon>Bacteroidia</taxon>
        <taxon>Bacteroidales</taxon>
        <taxon>Bacteroidaceae</taxon>
        <taxon>Bacteroides</taxon>
    </lineage>
</organism>
<dbReference type="RefSeq" id="WP_005798393.1">
    <property type="nucleotide sequence ID" value="NZ_JGDJ01000037.1"/>
</dbReference>
<evidence type="ECO:0000259" key="4">
    <source>
        <dbReference type="Pfam" id="PF00535"/>
    </source>
</evidence>
<dbReference type="AlphaFoldDB" id="A0A015XB38"/>
<dbReference type="InterPro" id="IPR001173">
    <property type="entry name" value="Glyco_trans_2-like"/>
</dbReference>
<proteinExistence type="predicted"/>
<sequence length="342" mass="40044">MSCNMICKPLISIIVPVYNVEKYIGRCINSILSQSYDNYELILIDDGSSDSSLNICKSFVSDNVVVISQSNEGVSSARNRGIDIAKGDFISFIDGDDWVEEDYIASFFSDDYLDLNMLYIQGIKREYTNCTKLTDVFPDSIVDEKNYSYFIPKYKLFHSGYPVAKLFNLSIIREYNLRFEIGLQTHEDHLFVLKYHEYVKGICLKKGCGYHYMINQAVNTLSKKRHDPQMLFKASDLFFEEYKVLLKKFVLLDDGYIDLLYTDYGLTQRIKALLNMYMFQYDRSVRLTLLVREFRLHRKVYLNHYCSAKKIRNLILFILLYLPLSGVDVLFYCCNKMLNLKK</sequence>
<evidence type="ECO:0000256" key="2">
    <source>
        <dbReference type="ARBA" id="ARBA00022679"/>
    </source>
</evidence>
<dbReference type="Gene3D" id="3.90.550.10">
    <property type="entry name" value="Spore Coat Polysaccharide Biosynthesis Protein SpsA, Chain A"/>
    <property type="match status" value="1"/>
</dbReference>
<dbReference type="PANTHER" id="PTHR22916:SF51">
    <property type="entry name" value="GLYCOSYLTRANSFERASE EPSH-RELATED"/>
    <property type="match status" value="1"/>
</dbReference>
<reference evidence="5 6" key="1">
    <citation type="submission" date="2014-02" db="EMBL/GenBank/DDBJ databases">
        <authorList>
            <person name="Sears C."/>
            <person name="Carroll K."/>
            <person name="Sack B.R."/>
            <person name="Qadri F."/>
            <person name="Myers L.L."/>
            <person name="Chung G.-T."/>
            <person name="Escheverria P."/>
            <person name="Fraser C.M."/>
            <person name="Sadzewicz L."/>
            <person name="Shefchek K.A."/>
            <person name="Tallon L."/>
            <person name="Das S.P."/>
            <person name="Daugherty S."/>
            <person name="Mongodin E.F."/>
        </authorList>
    </citation>
    <scope>NUCLEOTIDE SEQUENCE [LARGE SCALE GENOMIC DNA]</scope>
    <source>
        <strain evidence="5 6">S36L11</strain>
    </source>
</reference>
<dbReference type="SUPFAM" id="SSF53448">
    <property type="entry name" value="Nucleotide-diphospho-sugar transferases"/>
    <property type="match status" value="1"/>
</dbReference>
<keyword evidence="3" id="KW-0472">Membrane</keyword>
<dbReference type="PANTHER" id="PTHR22916">
    <property type="entry name" value="GLYCOSYLTRANSFERASE"/>
    <property type="match status" value="1"/>
</dbReference>
<feature type="domain" description="Glycosyltransferase 2-like" evidence="4">
    <location>
        <begin position="12"/>
        <end position="106"/>
    </location>
</feature>
<dbReference type="EMBL" id="JGDJ01000037">
    <property type="protein sequence ID" value="EXZ31300.1"/>
    <property type="molecule type" value="Genomic_DNA"/>
</dbReference>
<gene>
    <name evidence="5" type="ORF">M136_4933</name>
</gene>
<dbReference type="InterPro" id="IPR029044">
    <property type="entry name" value="Nucleotide-diphossugar_trans"/>
</dbReference>
<dbReference type="Proteomes" id="UP000022082">
    <property type="component" value="Unassembled WGS sequence"/>
</dbReference>
<name>A0A015XB38_BACFG</name>
<dbReference type="Pfam" id="PF00535">
    <property type="entry name" value="Glycos_transf_2"/>
    <property type="match status" value="1"/>
</dbReference>
<accession>A0A015XB38</accession>
<evidence type="ECO:0000313" key="6">
    <source>
        <dbReference type="Proteomes" id="UP000022082"/>
    </source>
</evidence>
<keyword evidence="3" id="KW-0812">Transmembrane</keyword>
<evidence type="ECO:0000256" key="1">
    <source>
        <dbReference type="ARBA" id="ARBA00022676"/>
    </source>
</evidence>
<evidence type="ECO:0000256" key="3">
    <source>
        <dbReference type="SAM" id="Phobius"/>
    </source>
</evidence>
<keyword evidence="3" id="KW-1133">Transmembrane helix</keyword>